<dbReference type="InterPro" id="IPR013105">
    <property type="entry name" value="TPR_2"/>
</dbReference>
<dbReference type="EMBL" id="CP036349">
    <property type="protein sequence ID" value="QDV73852.1"/>
    <property type="molecule type" value="Genomic_DNA"/>
</dbReference>
<dbReference type="Pfam" id="PF13181">
    <property type="entry name" value="TPR_8"/>
    <property type="match status" value="1"/>
</dbReference>
<protein>
    <submittedName>
        <fullName evidence="4">TPR repeat-containing protein YrrB</fullName>
    </submittedName>
</protein>
<keyword evidence="5" id="KW-1185">Reference proteome</keyword>
<evidence type="ECO:0000256" key="2">
    <source>
        <dbReference type="ARBA" id="ARBA00022803"/>
    </source>
</evidence>
<evidence type="ECO:0000256" key="3">
    <source>
        <dbReference type="PROSITE-ProRule" id="PRU00339"/>
    </source>
</evidence>
<organism evidence="4 5">
    <name type="scientific">Botrimarina mediterranea</name>
    <dbReference type="NCBI Taxonomy" id="2528022"/>
    <lineage>
        <taxon>Bacteria</taxon>
        <taxon>Pseudomonadati</taxon>
        <taxon>Planctomycetota</taxon>
        <taxon>Planctomycetia</taxon>
        <taxon>Pirellulales</taxon>
        <taxon>Lacipirellulaceae</taxon>
        <taxon>Botrimarina</taxon>
    </lineage>
</organism>
<dbReference type="Proteomes" id="UP000316426">
    <property type="component" value="Chromosome"/>
</dbReference>
<gene>
    <name evidence="4" type="primary">yrrB_1</name>
    <name evidence="4" type="ORF">Spa11_20510</name>
</gene>
<dbReference type="KEGG" id="bmei:Spa11_20510"/>
<dbReference type="AlphaFoldDB" id="A0A518K7T4"/>
<proteinExistence type="predicted"/>
<keyword evidence="1" id="KW-0677">Repeat</keyword>
<dbReference type="InterPro" id="IPR019734">
    <property type="entry name" value="TPR_rpt"/>
</dbReference>
<feature type="repeat" description="TPR" evidence="3">
    <location>
        <begin position="504"/>
        <end position="537"/>
    </location>
</feature>
<reference evidence="4 5" key="1">
    <citation type="submission" date="2019-02" db="EMBL/GenBank/DDBJ databases">
        <title>Deep-cultivation of Planctomycetes and their phenomic and genomic characterization uncovers novel biology.</title>
        <authorList>
            <person name="Wiegand S."/>
            <person name="Jogler M."/>
            <person name="Boedeker C."/>
            <person name="Pinto D."/>
            <person name="Vollmers J."/>
            <person name="Rivas-Marin E."/>
            <person name="Kohn T."/>
            <person name="Peeters S.H."/>
            <person name="Heuer A."/>
            <person name="Rast P."/>
            <person name="Oberbeckmann S."/>
            <person name="Bunk B."/>
            <person name="Jeske O."/>
            <person name="Meyerdierks A."/>
            <person name="Storesund J.E."/>
            <person name="Kallscheuer N."/>
            <person name="Luecker S."/>
            <person name="Lage O.M."/>
            <person name="Pohl T."/>
            <person name="Merkel B.J."/>
            <person name="Hornburger P."/>
            <person name="Mueller R.-W."/>
            <person name="Bruemmer F."/>
            <person name="Labrenz M."/>
            <person name="Spormann A.M."/>
            <person name="Op den Camp H."/>
            <person name="Overmann J."/>
            <person name="Amann R."/>
            <person name="Jetten M.S.M."/>
            <person name="Mascher T."/>
            <person name="Medema M.H."/>
            <person name="Devos D.P."/>
            <person name="Kaster A.-K."/>
            <person name="Ovreas L."/>
            <person name="Rohde M."/>
            <person name="Galperin M.Y."/>
            <person name="Jogler C."/>
        </authorList>
    </citation>
    <scope>NUCLEOTIDE SEQUENCE [LARGE SCALE GENOMIC DNA]</scope>
    <source>
        <strain evidence="4 5">Spa11</strain>
    </source>
</reference>
<dbReference type="SUPFAM" id="SSF48452">
    <property type="entry name" value="TPR-like"/>
    <property type="match status" value="2"/>
</dbReference>
<name>A0A518K7T4_9BACT</name>
<dbReference type="Gene3D" id="1.25.40.10">
    <property type="entry name" value="Tetratricopeptide repeat domain"/>
    <property type="match status" value="2"/>
</dbReference>
<evidence type="ECO:0000313" key="5">
    <source>
        <dbReference type="Proteomes" id="UP000316426"/>
    </source>
</evidence>
<evidence type="ECO:0000313" key="4">
    <source>
        <dbReference type="EMBL" id="QDV73852.1"/>
    </source>
</evidence>
<dbReference type="PANTHER" id="PTHR44227">
    <property type="match status" value="1"/>
</dbReference>
<evidence type="ECO:0000256" key="1">
    <source>
        <dbReference type="ARBA" id="ARBA00022737"/>
    </source>
</evidence>
<dbReference type="PROSITE" id="PS50293">
    <property type="entry name" value="TPR_REGION"/>
    <property type="match status" value="1"/>
</dbReference>
<feature type="repeat" description="TPR" evidence="3">
    <location>
        <begin position="438"/>
        <end position="471"/>
    </location>
</feature>
<feature type="repeat" description="TPR" evidence="3">
    <location>
        <begin position="251"/>
        <end position="284"/>
    </location>
</feature>
<sequence>MTNSRVHVQLKGTNKKANLDGSISISVPRTNLNYLLNQPHSIYVCYHAPTGRLLARTTMDVFREAEHAGVEWRTQDSLTVRFYAPFDADFQSSLHAQTLAGVSANRDERLAWAATPSERFPEAVVIGVMPISVPESRKEAFAVLKGLYDKGQDAVISKSFEQLRACLGPDEPGLVFAYLAEINLGMRGSHFNRDRVLAGIQFIRASGSDDCCDVLYCLANAHSALGETEVAKKLYTDAIRKGGEEDSELLAQCWKNYGTALEKQGDLAEAKRCYENAIELTPDLLEARMALAYSERTSGNLEKALGHYDQVIWAVDDIDSIIATRGHRIEIYFKLGMMDKAYDDIAFILPHSERHPWILERCALQVYNYARTDDSSVPRAITFWQAYLKKRPTDRRAQKERLLCLAHSKMHGQPVSIDYDRFLKEVMEYLEPNDANAAHLWDRVGHWAQTDGDWQRAEEHYRKAYNLEPNRYGYCLGAALNHLDRFDEALPILQEQATKHQPEATSWFQVAVAQEGVGDTDGCIASYQKATELDPDYELAMFNLGGVCWNYGSRKKAIQLWTEAIEKWPSHPLSEKVRRMLSSAANGTL</sequence>
<keyword evidence="2 3" id="KW-0802">TPR repeat</keyword>
<accession>A0A518K7T4</accession>
<dbReference type="SMART" id="SM00028">
    <property type="entry name" value="TPR"/>
    <property type="match status" value="7"/>
</dbReference>
<dbReference type="Pfam" id="PF07719">
    <property type="entry name" value="TPR_2"/>
    <property type="match status" value="1"/>
</dbReference>
<dbReference type="PROSITE" id="PS50005">
    <property type="entry name" value="TPR"/>
    <property type="match status" value="3"/>
</dbReference>
<dbReference type="InterPro" id="IPR052346">
    <property type="entry name" value="O-mannosyl-transferase_TMTC"/>
</dbReference>
<dbReference type="PANTHER" id="PTHR44227:SF3">
    <property type="entry name" value="PROTEIN O-MANNOSYL-TRANSFERASE TMTC4"/>
    <property type="match status" value="1"/>
</dbReference>
<dbReference type="InterPro" id="IPR011990">
    <property type="entry name" value="TPR-like_helical_dom_sf"/>
</dbReference>